<feature type="compositionally biased region" description="Low complexity" evidence="1">
    <location>
        <begin position="230"/>
        <end position="241"/>
    </location>
</feature>
<dbReference type="STRING" id="1095629.A0A0C9WIC1"/>
<feature type="region of interest" description="Disordered" evidence="1">
    <location>
        <begin position="167"/>
        <end position="241"/>
    </location>
</feature>
<protein>
    <submittedName>
        <fullName evidence="3">Uncharacterized protein</fullName>
    </submittedName>
</protein>
<dbReference type="AlphaFoldDB" id="A0A0C9WIC1"/>
<keyword evidence="2" id="KW-0472">Membrane</keyword>
<sequence>MDSELNPLPTTIIESSDAMVEVDGQKVQGLDNFNLEQRLNNSATSTTSPDDHHRTNSTPRYISPEACLKEWHIPTESSSSLTSSEPNKLSPGAPIHITGTMASTRPTNLGLTTRTEHGSFSENNPNFDSNLNTPLNLNYVVRDEGLNAGTNSASDADGGSCDLGSLRSVEGTKTRGSDPAAALCTSASPSNRHGLNPQRGSADFELPNIDFNLETATGPGPGTIANPETSNSNSSNSSSNGSYSGGNFNLRFISVTSIKSFCEAARLFMSDTLPRLVYHNLLLLRLPVMYSSRVARMAGLEFNSHGEGRGGVGVDSASGTAFHGGSGEQVYPPGSSGHQGSPGVSGAAPNGFDSWQAFIDLLLKEWKTLNVVSAVLTSTILAILQIPKAADDLITRSTGLLLFICALMSLLYGYIYIVRFGIMRILLCAGHAQIERRNFPMLDLGAINNTQQLSSTIPSNNGDAVPSDGDNARHCHPPKCHVAIGDVATRRQTTNLVRRPLIMTTQHGRQRPPHLWMVIAHGDDDPPAQQRPPTRTMSAHRPQRCPIHDHDDPHGQQ</sequence>
<name>A0A0C9WIC1_9AGAR</name>
<feature type="transmembrane region" description="Helical" evidence="2">
    <location>
        <begin position="398"/>
        <end position="417"/>
    </location>
</feature>
<proteinExistence type="predicted"/>
<feature type="region of interest" description="Disordered" evidence="1">
    <location>
        <begin position="520"/>
        <end position="557"/>
    </location>
</feature>
<reference evidence="3 4" key="1">
    <citation type="submission" date="2014-04" db="EMBL/GenBank/DDBJ databases">
        <authorList>
            <consortium name="DOE Joint Genome Institute"/>
            <person name="Kuo A."/>
            <person name="Kohler A."/>
            <person name="Nagy L.G."/>
            <person name="Floudas D."/>
            <person name="Copeland A."/>
            <person name="Barry K.W."/>
            <person name="Cichocki N."/>
            <person name="Veneault-Fourrey C."/>
            <person name="LaButti K."/>
            <person name="Lindquist E.A."/>
            <person name="Lipzen A."/>
            <person name="Lundell T."/>
            <person name="Morin E."/>
            <person name="Murat C."/>
            <person name="Sun H."/>
            <person name="Tunlid A."/>
            <person name="Henrissat B."/>
            <person name="Grigoriev I.V."/>
            <person name="Hibbett D.S."/>
            <person name="Martin F."/>
            <person name="Nordberg H.P."/>
            <person name="Cantor M.N."/>
            <person name="Hua S.X."/>
        </authorList>
    </citation>
    <scope>NUCLEOTIDE SEQUENCE [LARGE SCALE GENOMIC DNA]</scope>
    <source>
        <strain evidence="3 4">LaAM-08-1</strain>
    </source>
</reference>
<organism evidence="3 4">
    <name type="scientific">Laccaria amethystina LaAM-08-1</name>
    <dbReference type="NCBI Taxonomy" id="1095629"/>
    <lineage>
        <taxon>Eukaryota</taxon>
        <taxon>Fungi</taxon>
        <taxon>Dikarya</taxon>
        <taxon>Basidiomycota</taxon>
        <taxon>Agaricomycotina</taxon>
        <taxon>Agaricomycetes</taxon>
        <taxon>Agaricomycetidae</taxon>
        <taxon>Agaricales</taxon>
        <taxon>Agaricineae</taxon>
        <taxon>Hydnangiaceae</taxon>
        <taxon>Laccaria</taxon>
    </lineage>
</organism>
<dbReference type="EMBL" id="KN838892">
    <property type="protein sequence ID" value="KIJ92684.1"/>
    <property type="molecule type" value="Genomic_DNA"/>
</dbReference>
<reference evidence="4" key="2">
    <citation type="submission" date="2015-01" db="EMBL/GenBank/DDBJ databases">
        <title>Evolutionary Origins and Diversification of the Mycorrhizal Mutualists.</title>
        <authorList>
            <consortium name="DOE Joint Genome Institute"/>
            <consortium name="Mycorrhizal Genomics Consortium"/>
            <person name="Kohler A."/>
            <person name="Kuo A."/>
            <person name="Nagy L.G."/>
            <person name="Floudas D."/>
            <person name="Copeland A."/>
            <person name="Barry K.W."/>
            <person name="Cichocki N."/>
            <person name="Veneault-Fourrey C."/>
            <person name="LaButti K."/>
            <person name="Lindquist E.A."/>
            <person name="Lipzen A."/>
            <person name="Lundell T."/>
            <person name="Morin E."/>
            <person name="Murat C."/>
            <person name="Riley R."/>
            <person name="Ohm R."/>
            <person name="Sun H."/>
            <person name="Tunlid A."/>
            <person name="Henrissat B."/>
            <person name="Grigoriev I.V."/>
            <person name="Hibbett D.S."/>
            <person name="Martin F."/>
        </authorList>
    </citation>
    <scope>NUCLEOTIDE SEQUENCE [LARGE SCALE GENOMIC DNA]</scope>
    <source>
        <strain evidence="4">LaAM-08-1</strain>
    </source>
</reference>
<evidence type="ECO:0000313" key="4">
    <source>
        <dbReference type="Proteomes" id="UP000054477"/>
    </source>
</evidence>
<feature type="region of interest" description="Disordered" evidence="1">
    <location>
        <begin position="36"/>
        <end position="63"/>
    </location>
</feature>
<keyword evidence="4" id="KW-1185">Reference proteome</keyword>
<evidence type="ECO:0000256" key="1">
    <source>
        <dbReference type="SAM" id="MobiDB-lite"/>
    </source>
</evidence>
<feature type="transmembrane region" description="Helical" evidence="2">
    <location>
        <begin position="368"/>
        <end position="386"/>
    </location>
</feature>
<feature type="compositionally biased region" description="Basic and acidic residues" evidence="1">
    <location>
        <begin position="546"/>
        <end position="557"/>
    </location>
</feature>
<accession>A0A0C9WIC1</accession>
<dbReference type="OrthoDB" id="3062801at2759"/>
<feature type="compositionally biased region" description="Polar residues" evidence="1">
    <location>
        <begin position="36"/>
        <end position="48"/>
    </location>
</feature>
<keyword evidence="2" id="KW-0812">Transmembrane</keyword>
<keyword evidence="2" id="KW-1133">Transmembrane helix</keyword>
<dbReference type="HOGENOM" id="CLU_489207_0_0_1"/>
<evidence type="ECO:0000313" key="3">
    <source>
        <dbReference type="EMBL" id="KIJ92684.1"/>
    </source>
</evidence>
<dbReference type="Proteomes" id="UP000054477">
    <property type="component" value="Unassembled WGS sequence"/>
</dbReference>
<evidence type="ECO:0000256" key="2">
    <source>
        <dbReference type="SAM" id="Phobius"/>
    </source>
</evidence>
<gene>
    <name evidence="3" type="ORF">K443DRAFT_13420</name>
</gene>